<dbReference type="RefSeq" id="WP_377774751.1">
    <property type="nucleotide sequence ID" value="NZ_JBHUHO010000040.1"/>
</dbReference>
<dbReference type="EMBL" id="JBHUHO010000040">
    <property type="protein sequence ID" value="MFD2117511.1"/>
    <property type="molecule type" value="Genomic_DNA"/>
</dbReference>
<name>A0ABW4YP38_9BACL</name>
<evidence type="ECO:0000256" key="1">
    <source>
        <dbReference type="ARBA" id="ARBA00008812"/>
    </source>
</evidence>
<organism evidence="3 4">
    <name type="scientific">Paenibacillus yanchengensis</name>
    <dbReference type="NCBI Taxonomy" id="2035833"/>
    <lineage>
        <taxon>Bacteria</taxon>
        <taxon>Bacillati</taxon>
        <taxon>Bacillota</taxon>
        <taxon>Bacilli</taxon>
        <taxon>Bacillales</taxon>
        <taxon>Paenibacillaceae</taxon>
        <taxon>Paenibacillus</taxon>
    </lineage>
</organism>
<evidence type="ECO:0000313" key="3">
    <source>
        <dbReference type="EMBL" id="MFD2117511.1"/>
    </source>
</evidence>
<comment type="caution">
    <text evidence="3">The sequence shown here is derived from an EMBL/GenBank/DDBJ whole genome shotgun (WGS) entry which is preliminary data.</text>
</comment>
<dbReference type="SUPFAM" id="SSF101874">
    <property type="entry name" value="YceI-like"/>
    <property type="match status" value="1"/>
</dbReference>
<gene>
    <name evidence="3" type="ORF">ACFSJH_17405</name>
</gene>
<dbReference type="SMART" id="SM00867">
    <property type="entry name" value="YceI"/>
    <property type="match status" value="1"/>
</dbReference>
<feature type="domain" description="Lipid/polyisoprenoid-binding YceI-like" evidence="2">
    <location>
        <begin position="5"/>
        <end position="174"/>
    </location>
</feature>
<evidence type="ECO:0000259" key="2">
    <source>
        <dbReference type="SMART" id="SM00867"/>
    </source>
</evidence>
<dbReference type="InterPro" id="IPR007372">
    <property type="entry name" value="Lipid/polyisoprenoid-bd_YceI"/>
</dbReference>
<dbReference type="PANTHER" id="PTHR34406">
    <property type="entry name" value="PROTEIN YCEI"/>
    <property type="match status" value="1"/>
</dbReference>
<dbReference type="PANTHER" id="PTHR34406:SF1">
    <property type="entry name" value="PROTEIN YCEI"/>
    <property type="match status" value="1"/>
</dbReference>
<dbReference type="InterPro" id="IPR036761">
    <property type="entry name" value="TTHA0802/YceI-like_sf"/>
</dbReference>
<reference evidence="4" key="1">
    <citation type="journal article" date="2019" name="Int. J. Syst. Evol. Microbiol.">
        <title>The Global Catalogue of Microorganisms (GCM) 10K type strain sequencing project: providing services to taxonomists for standard genome sequencing and annotation.</title>
        <authorList>
            <consortium name="The Broad Institute Genomics Platform"/>
            <consortium name="The Broad Institute Genome Sequencing Center for Infectious Disease"/>
            <person name="Wu L."/>
            <person name="Ma J."/>
        </authorList>
    </citation>
    <scope>NUCLEOTIDE SEQUENCE [LARGE SCALE GENOMIC DNA]</scope>
    <source>
        <strain evidence="4">GH52</strain>
    </source>
</reference>
<dbReference type="Proteomes" id="UP001597362">
    <property type="component" value="Unassembled WGS sequence"/>
</dbReference>
<protein>
    <submittedName>
        <fullName evidence="3">YceI family protein</fullName>
    </submittedName>
</protein>
<accession>A0ABW4YP38</accession>
<keyword evidence="4" id="KW-1185">Reference proteome</keyword>
<sequence length="176" mass="19267">MSKTNWSVDVAHSTIEFSVRHMMIAKVKGLFHQFEADITADPQDLTTADIAFRIDLNSIDTRNNDRDNHLRSADFFEVDKYGSLTFKATSISRVSGNVYNITGDVTLHGVTRVETFEAEMLGTATDPWGAEKVGFTAKGVLKRSDYGLTYNAALETGGVLIGDDVNVSIEIEAAKG</sequence>
<evidence type="ECO:0000313" key="4">
    <source>
        <dbReference type="Proteomes" id="UP001597362"/>
    </source>
</evidence>
<dbReference type="Gene3D" id="2.40.128.110">
    <property type="entry name" value="Lipid/polyisoprenoid-binding, YceI-like"/>
    <property type="match status" value="1"/>
</dbReference>
<comment type="similarity">
    <text evidence="1">Belongs to the UPF0312 family.</text>
</comment>
<dbReference type="Pfam" id="PF04264">
    <property type="entry name" value="YceI"/>
    <property type="match status" value="1"/>
</dbReference>
<proteinExistence type="inferred from homology"/>